<dbReference type="EMBL" id="RWJN01000504">
    <property type="protein sequence ID" value="TCD61105.1"/>
    <property type="molecule type" value="Genomic_DNA"/>
</dbReference>
<dbReference type="Pfam" id="PF18758">
    <property type="entry name" value="KDZ"/>
    <property type="match status" value="1"/>
</dbReference>
<feature type="region of interest" description="Disordered" evidence="1">
    <location>
        <begin position="1041"/>
        <end position="1078"/>
    </location>
</feature>
<feature type="region of interest" description="Disordered" evidence="1">
    <location>
        <begin position="759"/>
        <end position="778"/>
    </location>
</feature>
<dbReference type="Proteomes" id="UP000292702">
    <property type="component" value="Unassembled WGS sequence"/>
</dbReference>
<gene>
    <name evidence="2" type="ORF">EIP91_009022</name>
</gene>
<sequence length="1096" mass="122453">MTSKGVALITGSVRGIGAAIALRLARDGYDIALADLPGQTSLLSEVSKQIVETGRNTHFRIKTFLTVARWALHTSPLATPYPLLALSLLMGKNKAKRLGRKINHITGVSWREGRTIHTQITSIREIEARRKRAQENVDRSMAGLSSANRQAIADITEASEQVSQDDFPDNNEVMDAVLDEDQQMDIPFSDQPDSDEFAQALRDMVSNPRNFMHKRDDTRNRRQRLKNLDENWQPLIPGMVSAYLAWKAANSTMSPSTSPATPADASPFEYDIDVLNVYTLQRSARIVPTDADISGAAVLIKHGYIGNSPLRPSIAISLTTLELFRRLRLRSPSFSCEAFCKVVCDLNEISYRRSYRTTFADVFDIYMIIRRSVDAAVQQALGQDSPDWRLKDEPPLIFERLFCIDGNDSLKRMLLSGGRAFADSRNAPSDTPSDYYLSREFVDSFANEVKSRRANDADGTTTSPMVPATNSCESEGLQEGDPTDGTSGDPALQGCVKNWKAAASDSKKKMWGVFDETGLFASVCCHGLFMWVADMVRSGEQAKYPLAIMSKVLSTLGPRMGCAYDIGCSFETTIKSSSLGPEFLRQQARCFVNAFHGYSHSYGCQIKYHPINIQGLGLRDLEDCERAFSVSNRLASHVRHATPYRRHVAITMHCEQNDEDKYGSAGLMLYNNYVQALCIIEDEGLAVEQAMAEMLVTEDDLVRFIEEEREYVTSLGKESSYDIHAVTYVETLQEYRKIQASSQNAHSRFLNTIPEDYSARPASGSSSQVSRDISETRKREVDRRVQSARLLNFEQQLAEMEVAMGISRRWDPSDPDYVAALTYSCEREYHQAVDELQRLVVQRLFELQKLNLCGTGYRVRTHLAKAIQSRSKTIQHAVEVYNAAASTLSPPRPSVDWSVVSAHSFLEQFTLLRETSGDVLARQWAQPVVRELLRQYRRVKRAREEIARCNIEVRRLHTWIIAEGQHMEKIVQTLRATSDPLLTVVEEHCQRRRRLNAGIMQRLQQLFALPGYSGDRTPGECLNVWGEKGAWVGGAGVEGGADIDQDIDMSSSSVGAEDSREGSRGPGDDHDAAADDDLVESQAASLVDYIGQLTIA</sequence>
<feature type="region of interest" description="Disordered" evidence="1">
    <location>
        <begin position="452"/>
        <end position="489"/>
    </location>
</feature>
<proteinExistence type="predicted"/>
<organism evidence="2 3">
    <name type="scientific">Steccherinum ochraceum</name>
    <dbReference type="NCBI Taxonomy" id="92696"/>
    <lineage>
        <taxon>Eukaryota</taxon>
        <taxon>Fungi</taxon>
        <taxon>Dikarya</taxon>
        <taxon>Basidiomycota</taxon>
        <taxon>Agaricomycotina</taxon>
        <taxon>Agaricomycetes</taxon>
        <taxon>Polyporales</taxon>
        <taxon>Steccherinaceae</taxon>
        <taxon>Steccherinum</taxon>
    </lineage>
</organism>
<dbReference type="InterPro" id="IPR036291">
    <property type="entry name" value="NAD(P)-bd_dom_sf"/>
</dbReference>
<dbReference type="PANTHER" id="PTHR33096">
    <property type="entry name" value="CXC2 DOMAIN-CONTAINING PROTEIN"/>
    <property type="match status" value="1"/>
</dbReference>
<accession>A0A4R0R7Q5</accession>
<name>A0A4R0R7Q5_9APHY</name>
<evidence type="ECO:0000256" key="1">
    <source>
        <dbReference type="SAM" id="MobiDB-lite"/>
    </source>
</evidence>
<feature type="compositionally biased region" description="Basic and acidic residues" evidence="1">
    <location>
        <begin position="1057"/>
        <end position="1073"/>
    </location>
</feature>
<dbReference type="PANTHER" id="PTHR33096:SF1">
    <property type="entry name" value="CXC1-LIKE CYSTEINE CLUSTER ASSOCIATED WITH KDZ TRANSPOSASES DOMAIN-CONTAINING PROTEIN"/>
    <property type="match status" value="1"/>
</dbReference>
<comment type="caution">
    <text evidence="2">The sequence shown here is derived from an EMBL/GenBank/DDBJ whole genome shotgun (WGS) entry which is preliminary data.</text>
</comment>
<dbReference type="STRING" id="92696.A0A4R0R7Q5"/>
<dbReference type="SUPFAM" id="SSF51735">
    <property type="entry name" value="NAD(P)-binding Rossmann-fold domains"/>
    <property type="match status" value="1"/>
</dbReference>
<dbReference type="Gene3D" id="3.40.50.720">
    <property type="entry name" value="NAD(P)-binding Rossmann-like Domain"/>
    <property type="match status" value="1"/>
</dbReference>
<dbReference type="OrthoDB" id="2689725at2759"/>
<evidence type="ECO:0008006" key="4">
    <source>
        <dbReference type="Google" id="ProtNLM"/>
    </source>
</evidence>
<keyword evidence="3" id="KW-1185">Reference proteome</keyword>
<reference evidence="2 3" key="1">
    <citation type="submission" date="2018-11" db="EMBL/GenBank/DDBJ databases">
        <title>Genome assembly of Steccherinum ochraceum LE-BIN_3174, the white-rot fungus of the Steccherinaceae family (The Residual Polyporoid clade, Polyporales, Basidiomycota).</title>
        <authorList>
            <person name="Fedorova T.V."/>
            <person name="Glazunova O.A."/>
            <person name="Landesman E.O."/>
            <person name="Moiseenko K.V."/>
            <person name="Psurtseva N.V."/>
            <person name="Savinova O.S."/>
            <person name="Shakhova N.V."/>
            <person name="Tyazhelova T.V."/>
            <person name="Vasina D.V."/>
        </authorList>
    </citation>
    <scope>NUCLEOTIDE SEQUENCE [LARGE SCALE GENOMIC DNA]</scope>
    <source>
        <strain evidence="2 3">LE-BIN_3174</strain>
    </source>
</reference>
<dbReference type="AlphaFoldDB" id="A0A4R0R7Q5"/>
<evidence type="ECO:0000313" key="3">
    <source>
        <dbReference type="Proteomes" id="UP000292702"/>
    </source>
</evidence>
<dbReference type="InterPro" id="IPR040521">
    <property type="entry name" value="KDZ"/>
</dbReference>
<protein>
    <recommendedName>
        <fullName evidence="4">CxC1-like cysteine cluster associated with KDZ transposases domain-containing protein</fullName>
    </recommendedName>
</protein>
<feature type="compositionally biased region" description="Polar residues" evidence="1">
    <location>
        <begin position="458"/>
        <end position="473"/>
    </location>
</feature>
<evidence type="ECO:0000313" key="2">
    <source>
        <dbReference type="EMBL" id="TCD61105.1"/>
    </source>
</evidence>